<evidence type="ECO:0000313" key="2">
    <source>
        <dbReference type="Proteomes" id="UP000054549"/>
    </source>
</evidence>
<dbReference type="PANTHER" id="PTHR33129">
    <property type="entry name" value="PROTEIN KINASE DOMAIN-CONTAINING PROTEIN-RELATED"/>
    <property type="match status" value="1"/>
</dbReference>
<dbReference type="STRING" id="946122.A0A0C2WPG1"/>
<evidence type="ECO:0008006" key="3">
    <source>
        <dbReference type="Google" id="ProtNLM"/>
    </source>
</evidence>
<dbReference type="InParanoid" id="A0A0C2WPG1"/>
<reference evidence="1 2" key="1">
    <citation type="submission" date="2014-04" db="EMBL/GenBank/DDBJ databases">
        <title>Evolutionary Origins and Diversification of the Mycorrhizal Mutualists.</title>
        <authorList>
            <consortium name="DOE Joint Genome Institute"/>
            <consortium name="Mycorrhizal Genomics Consortium"/>
            <person name="Kohler A."/>
            <person name="Kuo A."/>
            <person name="Nagy L.G."/>
            <person name="Floudas D."/>
            <person name="Copeland A."/>
            <person name="Barry K.W."/>
            <person name="Cichocki N."/>
            <person name="Veneault-Fourrey C."/>
            <person name="LaButti K."/>
            <person name="Lindquist E.A."/>
            <person name="Lipzen A."/>
            <person name="Lundell T."/>
            <person name="Morin E."/>
            <person name="Murat C."/>
            <person name="Riley R."/>
            <person name="Ohm R."/>
            <person name="Sun H."/>
            <person name="Tunlid A."/>
            <person name="Henrissat B."/>
            <person name="Grigoriev I.V."/>
            <person name="Hibbett D.S."/>
            <person name="Martin F."/>
        </authorList>
    </citation>
    <scope>NUCLEOTIDE SEQUENCE [LARGE SCALE GENOMIC DNA]</scope>
    <source>
        <strain evidence="1 2">Koide BX008</strain>
    </source>
</reference>
<dbReference type="HOGENOM" id="CLU_024806_0_0_1"/>
<keyword evidence="2" id="KW-1185">Reference proteome</keyword>
<dbReference type="OrthoDB" id="2340858at2759"/>
<name>A0A0C2WPG1_AMAMK</name>
<dbReference type="EMBL" id="KN818346">
    <property type="protein sequence ID" value="KIL58138.1"/>
    <property type="molecule type" value="Genomic_DNA"/>
</dbReference>
<sequence>MEINDSTAEDDDINLSCYVLDINIRGIEDKIWVRAEYIRMFKFAEKFYAENKSNLALSPCLVITGQPGIGKSLWRWYALRRCCAQKKPVIFYSNDTCWLFVEEGVFKQPTSFQPQCYNTVIWTLVDSVDAPSGPPIGLITHGSQHFVIYTTSPTPSRWKKLHQSMNREVRVMNPWTRAEIHRAAPICAPGVSLTAIDDIFYELGPIPRLCFGQESLLIQHRTKLKVALRNLTLSYLENLSTAGEALELDGVSDTIYMLRRRSGVGVNSVEVDVMAISPFVASKVALRLRALQRHELVCLFKRYNAIPSTRRMSGDVFKAYCHVIFSTRIEFDFVSMVRIGGRPKARERKCTQWFSSHTEFRGSAQSNAPELEVLRASALANGASLGMYPSRVVDYDSDEVAGGLHIEADVYYIVPLKTNQVGIDSFILHKTKLYLFQMTVADSHVIRDGLGPFLNSLRGLPPKSDWRFIFVKPPRTILACLVPPSAELWDLGLYSAEVEVK</sequence>
<dbReference type="PANTHER" id="PTHR33129:SF1">
    <property type="entry name" value="ATP-BINDING PROTEIN"/>
    <property type="match status" value="1"/>
</dbReference>
<proteinExistence type="predicted"/>
<organism evidence="1 2">
    <name type="scientific">Amanita muscaria (strain Koide BX008)</name>
    <dbReference type="NCBI Taxonomy" id="946122"/>
    <lineage>
        <taxon>Eukaryota</taxon>
        <taxon>Fungi</taxon>
        <taxon>Dikarya</taxon>
        <taxon>Basidiomycota</taxon>
        <taxon>Agaricomycotina</taxon>
        <taxon>Agaricomycetes</taxon>
        <taxon>Agaricomycetidae</taxon>
        <taxon>Agaricales</taxon>
        <taxon>Pluteineae</taxon>
        <taxon>Amanitaceae</taxon>
        <taxon>Amanita</taxon>
    </lineage>
</organism>
<dbReference type="Proteomes" id="UP000054549">
    <property type="component" value="Unassembled WGS sequence"/>
</dbReference>
<dbReference type="InterPro" id="IPR052980">
    <property type="entry name" value="Crinkler_effector"/>
</dbReference>
<dbReference type="AlphaFoldDB" id="A0A0C2WPG1"/>
<gene>
    <name evidence="1" type="ORF">M378DRAFT_86900</name>
</gene>
<accession>A0A0C2WPG1</accession>
<protein>
    <recommendedName>
        <fullName evidence="3">Crinkler (CRN) family protein</fullName>
    </recommendedName>
</protein>
<evidence type="ECO:0000313" key="1">
    <source>
        <dbReference type="EMBL" id="KIL58138.1"/>
    </source>
</evidence>